<accession>A0A7H0HK90</accession>
<comment type="pathway">
    <text evidence="1">Bacterial outer membrane biogenesis; LPS O-antigen biosynthesis.</text>
</comment>
<dbReference type="KEGG" id="amon:H9L24_09515"/>
<dbReference type="Gene3D" id="3.40.50.720">
    <property type="entry name" value="NAD(P)-binding Rossmann-like Domain"/>
    <property type="match status" value="1"/>
</dbReference>
<gene>
    <name evidence="4" type="ORF">H9L24_09515</name>
</gene>
<dbReference type="PANTHER" id="PTHR43000">
    <property type="entry name" value="DTDP-D-GLUCOSE 4,6-DEHYDRATASE-RELATED"/>
    <property type="match status" value="1"/>
</dbReference>
<organism evidence="4 5">
    <name type="scientific">Paenacidovorax monticola</name>
    <dbReference type="NCBI Taxonomy" id="1926868"/>
    <lineage>
        <taxon>Bacteria</taxon>
        <taxon>Pseudomonadati</taxon>
        <taxon>Pseudomonadota</taxon>
        <taxon>Betaproteobacteria</taxon>
        <taxon>Burkholderiales</taxon>
        <taxon>Comamonadaceae</taxon>
        <taxon>Paenacidovorax</taxon>
    </lineage>
</organism>
<evidence type="ECO:0000256" key="2">
    <source>
        <dbReference type="ARBA" id="ARBA00007637"/>
    </source>
</evidence>
<evidence type="ECO:0000256" key="1">
    <source>
        <dbReference type="ARBA" id="ARBA00005125"/>
    </source>
</evidence>
<name>A0A7H0HK90_9BURK</name>
<dbReference type="RefSeq" id="WP_187737935.1">
    <property type="nucleotide sequence ID" value="NZ_CP060790.1"/>
</dbReference>
<dbReference type="Proteomes" id="UP000516057">
    <property type="component" value="Chromosome"/>
</dbReference>
<dbReference type="InterPro" id="IPR001509">
    <property type="entry name" value="Epimerase_deHydtase"/>
</dbReference>
<sequence length="329" mass="35935">MIENKTIFITGGAGFIASTLIARLADRNRIVVFDNYTRDSLKNTAYANHSNVQQIRGDVLDFEHLKKSMMGAQIVVHAAAIAGIESTVRNPVTTMRVNMMGTANTLEAAHQIGGVQRFLEFSTSEVFGSHAFRVQETASTVTGAVGEARWTYAVSKLAGEHLAHAYFKQYDLPTVSVRPFNVYGPGQTGEGALSIFIRKALKNEDLLVFGDGTQIRAWCFVDDMVEGVMNCLEHPKAIGESFNIGNARAVITIYGLAEAVLRITGSNSKVQFRPALSADIELRIPNVEKARALLGFSAAVELEEGLRQTAKWIEANESSLPNLAPIFRN</sequence>
<dbReference type="SUPFAM" id="SSF51735">
    <property type="entry name" value="NAD(P)-binding Rossmann-fold domains"/>
    <property type="match status" value="1"/>
</dbReference>
<protein>
    <submittedName>
        <fullName evidence="4">NAD-dependent epimerase/dehydratase family protein</fullName>
    </submittedName>
</protein>
<proteinExistence type="inferred from homology"/>
<dbReference type="Pfam" id="PF01370">
    <property type="entry name" value="Epimerase"/>
    <property type="match status" value="1"/>
</dbReference>
<evidence type="ECO:0000259" key="3">
    <source>
        <dbReference type="Pfam" id="PF01370"/>
    </source>
</evidence>
<dbReference type="AlphaFoldDB" id="A0A7H0HK90"/>
<evidence type="ECO:0000313" key="4">
    <source>
        <dbReference type="EMBL" id="QNP60956.1"/>
    </source>
</evidence>
<keyword evidence="5" id="KW-1185">Reference proteome</keyword>
<dbReference type="EMBL" id="CP060790">
    <property type="protein sequence ID" value="QNP60956.1"/>
    <property type="molecule type" value="Genomic_DNA"/>
</dbReference>
<comment type="similarity">
    <text evidence="2">Belongs to the NAD(P)-dependent epimerase/dehydratase family.</text>
</comment>
<reference evidence="4 5" key="1">
    <citation type="submission" date="2020-08" db="EMBL/GenBank/DDBJ databases">
        <title>Genome sequence of Acidovorax monticola KACC 19171T.</title>
        <authorList>
            <person name="Hyun D.-W."/>
            <person name="Bae J.-W."/>
        </authorList>
    </citation>
    <scope>NUCLEOTIDE SEQUENCE [LARGE SCALE GENOMIC DNA]</scope>
    <source>
        <strain evidence="4 5">KACC 19171</strain>
    </source>
</reference>
<feature type="domain" description="NAD-dependent epimerase/dehydratase" evidence="3">
    <location>
        <begin position="7"/>
        <end position="245"/>
    </location>
</feature>
<evidence type="ECO:0000313" key="5">
    <source>
        <dbReference type="Proteomes" id="UP000516057"/>
    </source>
</evidence>
<dbReference type="InterPro" id="IPR036291">
    <property type="entry name" value="NAD(P)-bd_dom_sf"/>
</dbReference>